<dbReference type="AlphaFoldDB" id="A0A0H4WM82"/>
<feature type="compositionally biased region" description="Basic and acidic residues" evidence="1">
    <location>
        <begin position="1"/>
        <end position="35"/>
    </location>
</feature>
<feature type="compositionally biased region" description="Basic and acidic residues" evidence="1">
    <location>
        <begin position="73"/>
        <end position="97"/>
    </location>
</feature>
<evidence type="ECO:0000256" key="1">
    <source>
        <dbReference type="SAM" id="MobiDB-lite"/>
    </source>
</evidence>
<reference evidence="2 3" key="1">
    <citation type="journal article" date="2016" name="PLoS ONE">
        <title>Complete Genome Sequence and Comparative Genomics of a Novel Myxobacterium Myxococcus hansupus.</title>
        <authorList>
            <person name="Sharma G."/>
            <person name="Narwani T."/>
            <person name="Subramanian S."/>
        </authorList>
    </citation>
    <scope>NUCLEOTIDE SEQUENCE [LARGE SCALE GENOMIC DNA]</scope>
    <source>
        <strain evidence="3">mixupus</strain>
    </source>
</reference>
<keyword evidence="3" id="KW-1185">Reference proteome</keyword>
<dbReference type="KEGG" id="mym:A176_000781"/>
<dbReference type="STRING" id="1297742.A176_000781"/>
<dbReference type="PATRIC" id="fig|1297742.4.peg.797"/>
<proteinExistence type="predicted"/>
<protein>
    <submittedName>
        <fullName evidence="2">Uncharacterized protein</fullName>
    </submittedName>
</protein>
<dbReference type="Proteomes" id="UP000009026">
    <property type="component" value="Chromosome"/>
</dbReference>
<dbReference type="OrthoDB" id="5522010at2"/>
<evidence type="ECO:0000313" key="3">
    <source>
        <dbReference type="Proteomes" id="UP000009026"/>
    </source>
</evidence>
<feature type="region of interest" description="Disordered" evidence="1">
    <location>
        <begin position="1"/>
        <end position="97"/>
    </location>
</feature>
<name>A0A0H4WM82_9BACT</name>
<accession>A0A0H4WM82</accession>
<evidence type="ECO:0000313" key="2">
    <source>
        <dbReference type="EMBL" id="AKQ63869.1"/>
    </source>
</evidence>
<organism evidence="2 3">
    <name type="scientific">Pseudomyxococcus hansupus</name>
    <dbReference type="NCBI Taxonomy" id="1297742"/>
    <lineage>
        <taxon>Bacteria</taxon>
        <taxon>Pseudomonadati</taxon>
        <taxon>Myxococcota</taxon>
        <taxon>Myxococcia</taxon>
        <taxon>Myxococcales</taxon>
        <taxon>Cystobacterineae</taxon>
        <taxon>Myxococcaceae</taxon>
        <taxon>Pseudomyxococcus</taxon>
    </lineage>
</organism>
<dbReference type="RefSeq" id="WP_002633411.1">
    <property type="nucleotide sequence ID" value="NZ_CP012109.1"/>
</dbReference>
<dbReference type="EMBL" id="CP012109">
    <property type="protein sequence ID" value="AKQ63869.1"/>
    <property type="molecule type" value="Genomic_DNA"/>
</dbReference>
<sequence>MANDPLDRQHQREREQERKRLREEEEKDLDVESHRGPRPLEGFAGGHTTWTGLQDDASARSVHAGDAEASWEASERQARLEPEPEPRADDDADARGR</sequence>
<gene>
    <name evidence="2" type="ORF">A176_000781</name>
</gene>